<dbReference type="GO" id="GO:0005912">
    <property type="term" value="C:adherens junction"/>
    <property type="evidence" value="ECO:0007669"/>
    <property type="project" value="TreeGrafter"/>
</dbReference>
<gene>
    <name evidence="2" type="ORF">KC01_LOCUS7643</name>
</gene>
<dbReference type="AlphaFoldDB" id="A0AAV2JEV3"/>
<dbReference type="GO" id="GO:0032880">
    <property type="term" value="P:regulation of protein localization"/>
    <property type="evidence" value="ECO:0007669"/>
    <property type="project" value="TreeGrafter"/>
</dbReference>
<dbReference type="EMBL" id="OZ035834">
    <property type="protein sequence ID" value="CAL1576193.1"/>
    <property type="molecule type" value="Genomic_DNA"/>
</dbReference>
<evidence type="ECO:0000313" key="3">
    <source>
        <dbReference type="Proteomes" id="UP001497482"/>
    </source>
</evidence>
<dbReference type="SMART" id="SM01132">
    <property type="entry name" value="DIL"/>
    <property type="match status" value="1"/>
</dbReference>
<proteinExistence type="predicted"/>
<sequence>MSLFRGAQLHPALCIQISSSLLHCLSSWVFNSLMRRCPQPADLRSAHWGATLRLRLRPIQAWAERQGLELAAQAHLSLLTQAVALLTRDPCVDLTAQNFRLKPDQVHRLLQDQDQHRDRVPNSVQTQDCHLEEPLTLDLPLLLPEQGYCSHSMRGVPLGLREFMEAVCDQGVVTVTPEPHASDWTIHFSDCSSETLLVGACGSPGKDKSSILVLWAYIQPPCLCCSSA</sequence>
<evidence type="ECO:0000313" key="2">
    <source>
        <dbReference type="EMBL" id="CAL1576193.1"/>
    </source>
</evidence>
<dbReference type="InterPro" id="IPR028842">
    <property type="entry name" value="Afadin"/>
</dbReference>
<name>A0AAV2JEV3_KNICA</name>
<dbReference type="InterPro" id="IPR002710">
    <property type="entry name" value="Dilute_dom"/>
</dbReference>
<organism evidence="2 3">
    <name type="scientific">Knipowitschia caucasica</name>
    <name type="common">Caucasian dwarf goby</name>
    <name type="synonym">Pomatoschistus caucasicus</name>
    <dbReference type="NCBI Taxonomy" id="637954"/>
    <lineage>
        <taxon>Eukaryota</taxon>
        <taxon>Metazoa</taxon>
        <taxon>Chordata</taxon>
        <taxon>Craniata</taxon>
        <taxon>Vertebrata</taxon>
        <taxon>Euteleostomi</taxon>
        <taxon>Actinopterygii</taxon>
        <taxon>Neopterygii</taxon>
        <taxon>Teleostei</taxon>
        <taxon>Neoteleostei</taxon>
        <taxon>Acanthomorphata</taxon>
        <taxon>Gobiaria</taxon>
        <taxon>Gobiiformes</taxon>
        <taxon>Gobioidei</taxon>
        <taxon>Gobiidae</taxon>
        <taxon>Gobiinae</taxon>
        <taxon>Knipowitschia</taxon>
    </lineage>
</organism>
<dbReference type="GO" id="GO:0050839">
    <property type="term" value="F:cell adhesion molecule binding"/>
    <property type="evidence" value="ECO:0007669"/>
    <property type="project" value="TreeGrafter"/>
</dbReference>
<dbReference type="Proteomes" id="UP001497482">
    <property type="component" value="Chromosome 12"/>
</dbReference>
<protein>
    <recommendedName>
        <fullName evidence="1">Dilute domain-containing protein</fullName>
    </recommendedName>
</protein>
<dbReference type="PANTHER" id="PTHR10398">
    <property type="entry name" value="AFADIN"/>
    <property type="match status" value="1"/>
</dbReference>
<reference evidence="2 3" key="1">
    <citation type="submission" date="2024-04" db="EMBL/GenBank/DDBJ databases">
        <authorList>
            <person name="Waldvogel A.-M."/>
            <person name="Schoenle A."/>
        </authorList>
    </citation>
    <scope>NUCLEOTIDE SEQUENCE [LARGE SCALE GENOMIC DNA]</scope>
</reference>
<feature type="domain" description="Dilute" evidence="1">
    <location>
        <begin position="1"/>
        <end position="134"/>
    </location>
</feature>
<keyword evidence="3" id="KW-1185">Reference proteome</keyword>
<dbReference type="Pfam" id="PF01843">
    <property type="entry name" value="DIL"/>
    <property type="match status" value="1"/>
</dbReference>
<dbReference type="PANTHER" id="PTHR10398:SF2">
    <property type="entry name" value="AFADIN"/>
    <property type="match status" value="1"/>
</dbReference>
<accession>A0AAV2JEV3</accession>
<dbReference type="PROSITE" id="PS51126">
    <property type="entry name" value="DILUTE"/>
    <property type="match status" value="1"/>
</dbReference>
<evidence type="ECO:0000259" key="1">
    <source>
        <dbReference type="PROSITE" id="PS51126"/>
    </source>
</evidence>